<evidence type="ECO:0000313" key="4">
    <source>
        <dbReference type="Proteomes" id="UP000319731"/>
    </source>
</evidence>
<dbReference type="Gene3D" id="3.60.15.10">
    <property type="entry name" value="Ribonuclease Z/Hydroxyacylglutathione hydrolase-like"/>
    <property type="match status" value="1"/>
</dbReference>
<dbReference type="SUPFAM" id="SSF48452">
    <property type="entry name" value="TPR-like"/>
    <property type="match status" value="1"/>
</dbReference>
<dbReference type="STRING" id="1806994.A0A507CDN7"/>
<dbReference type="GO" id="GO:0034044">
    <property type="term" value="C:exomer complex"/>
    <property type="evidence" value="ECO:0007669"/>
    <property type="project" value="TreeGrafter"/>
</dbReference>
<name>A0A507CDN7_9FUNG</name>
<dbReference type="InterPro" id="IPR015374">
    <property type="entry name" value="ChAPs"/>
</dbReference>
<dbReference type="InterPro" id="IPR036866">
    <property type="entry name" value="RibonucZ/Hydroxyglut_hydro"/>
</dbReference>
<dbReference type="GO" id="GO:0004519">
    <property type="term" value="F:endonuclease activity"/>
    <property type="evidence" value="ECO:0007669"/>
    <property type="project" value="UniProtKB-KW"/>
</dbReference>
<feature type="compositionally biased region" description="Basic and acidic residues" evidence="1">
    <location>
        <begin position="524"/>
        <end position="565"/>
    </location>
</feature>
<sequence length="940" mass="105583">MVLVADPTVLRGVPEFFENELGESIQARTESLATFRELGPPDLCHVLKTNIKTLGTRDLGSYHFVLGTDVSSSATVAAYLNSLTYTVDEAQGWFGGKGAPWKIKSGTYCCFNAFSRVDVRVEVKIPGGVESYLVDLRGDKHPIANPAIWQETAVSAVLRAILDDNDEADGNDGNPLMGLRKLDPIPSLALEKRFLDLAKAEFWKGKIRLSSHALQTLLVFTSITKLIGWQLGTEAEVQVATYFSNHLTNGIMKYFGQANRLGEAAKFLEPLYKKDPEVGAVLAKSLLGTDEEIKAVQTMHEALSKNPLSYGLLLVQIEFLKGKKKFEWALKLAKLAVTYAPSEFVTWSKLTEIYIELGQYESALLALNSCPMFTYVERDSQRMPSPARTHLPLKPDPTQLREGDDPKKIPPQNGTIFDENDPRENEVHPELQRLPALSLRGTFLKAYQLLIRIVSKVGWDELLRFRSAVFVMEEEYRIHRALMEEREKNAIAQVRQNAQEADRAREAASKSKANGSSPTNGKDGSIKSDGEVKSPERAASPDHFEEAETEPALERVSLDGKKDDSSSSSLREGSEKGKGKAKGLTIDELVRKTGGEEAIAASQDENAKAKAPLPKMQKHSVSFSFRNKRLCEKWLDNLFMVLYNDLRLYTALKQEISQYKTSMAATSSNVLLYRKTGAEWEIYGDLAERLEHREDAKEAYKLCLEQKFSVKAWLKLMDMYADEGNLQQTLTAAAKLVYMLDRAYIEQTYPSPISRNVLKLVRRHGLAKVQNALVAMNMPQKTYRLITRYFEYAEVFQVDGAKCFLQVLGTQTGDTCPSILAYFENQRYLFSVGEGSQRFTIENRVRLSKLSNIFLTRVHWDSLGGVPGKLWLVLTFDFARKPLKFDTSVEKIGMLLSLSDAGNRNIQIHGGTNLTHYIAATRHFVFRQVQLRSKHAFHPS</sequence>
<dbReference type="AlphaFoldDB" id="A0A507CDN7"/>
<dbReference type="SUPFAM" id="SSF56281">
    <property type="entry name" value="Metallo-hydrolase/oxidoreductase"/>
    <property type="match status" value="1"/>
</dbReference>
<evidence type="ECO:0000256" key="1">
    <source>
        <dbReference type="SAM" id="MobiDB-lite"/>
    </source>
</evidence>
<proteinExistence type="predicted"/>
<dbReference type="GO" id="GO:0016787">
    <property type="term" value="F:hydrolase activity"/>
    <property type="evidence" value="ECO:0007669"/>
    <property type="project" value="UniProtKB-KW"/>
</dbReference>
<feature type="region of interest" description="Disordered" evidence="1">
    <location>
        <begin position="383"/>
        <end position="427"/>
    </location>
</feature>
<evidence type="ECO:0000259" key="2">
    <source>
        <dbReference type="Pfam" id="PF13691"/>
    </source>
</evidence>
<dbReference type="OrthoDB" id="434695at2759"/>
<feature type="region of interest" description="Disordered" evidence="1">
    <location>
        <begin position="494"/>
        <end position="587"/>
    </location>
</feature>
<dbReference type="GO" id="GO:0008033">
    <property type="term" value="P:tRNA processing"/>
    <property type="evidence" value="ECO:0007669"/>
    <property type="project" value="UniProtKB-KW"/>
</dbReference>
<gene>
    <name evidence="3" type="ORF">SmJEL517_g00625</name>
</gene>
<dbReference type="InterPro" id="IPR027794">
    <property type="entry name" value="tRNase_Z_dom"/>
</dbReference>
<accession>A0A507CDN7</accession>
<dbReference type="PANTHER" id="PTHR31975:SF1">
    <property type="entry name" value="BUD SITE SELECTION PROTEIN 7-RELATED"/>
    <property type="match status" value="1"/>
</dbReference>
<dbReference type="Gene3D" id="1.25.40.10">
    <property type="entry name" value="Tetratricopeptide repeat domain"/>
    <property type="match status" value="2"/>
</dbReference>
<comment type="caution">
    <text evidence="3">The sequence shown here is derived from an EMBL/GenBank/DDBJ whole genome shotgun (WGS) entry which is preliminary data.</text>
</comment>
<dbReference type="PANTHER" id="PTHR31975">
    <property type="entry name" value="BUD SITE SELECTION PROTEIN 7-RELATED"/>
    <property type="match status" value="1"/>
</dbReference>
<dbReference type="Proteomes" id="UP000319731">
    <property type="component" value="Unassembled WGS sequence"/>
</dbReference>
<protein>
    <recommendedName>
        <fullName evidence="2">tRNase Z endonuclease domain-containing protein</fullName>
    </recommendedName>
</protein>
<feature type="domain" description="tRNase Z endonuclease" evidence="2">
    <location>
        <begin position="806"/>
        <end position="865"/>
    </location>
</feature>
<dbReference type="FunFam" id="1.25.40.10:FF:000149">
    <property type="entry name" value="Clathrin-coated vesiclec protein (Bud7)"/>
    <property type="match status" value="1"/>
</dbReference>
<dbReference type="GeneID" id="42001851"/>
<organism evidence="3 4">
    <name type="scientific">Synchytrium microbalum</name>
    <dbReference type="NCBI Taxonomy" id="1806994"/>
    <lineage>
        <taxon>Eukaryota</taxon>
        <taxon>Fungi</taxon>
        <taxon>Fungi incertae sedis</taxon>
        <taxon>Chytridiomycota</taxon>
        <taxon>Chytridiomycota incertae sedis</taxon>
        <taxon>Chytridiomycetes</taxon>
        <taxon>Synchytriales</taxon>
        <taxon>Synchytriaceae</taxon>
        <taxon>Synchytrium</taxon>
    </lineage>
</organism>
<keyword evidence="4" id="KW-1185">Reference proteome</keyword>
<feature type="compositionally biased region" description="Basic and acidic residues" evidence="1">
    <location>
        <begin position="500"/>
        <end position="509"/>
    </location>
</feature>
<feature type="compositionally biased region" description="Polar residues" evidence="1">
    <location>
        <begin position="511"/>
        <end position="522"/>
    </location>
</feature>
<dbReference type="GO" id="GO:0046872">
    <property type="term" value="F:metal ion binding"/>
    <property type="evidence" value="ECO:0007669"/>
    <property type="project" value="UniProtKB-KW"/>
</dbReference>
<evidence type="ECO:0000313" key="3">
    <source>
        <dbReference type="EMBL" id="TPX37621.1"/>
    </source>
</evidence>
<dbReference type="Pfam" id="PF09295">
    <property type="entry name" value="ChAPs"/>
    <property type="match status" value="2"/>
</dbReference>
<dbReference type="Pfam" id="PF13691">
    <property type="entry name" value="Lactamase_B_4"/>
    <property type="match status" value="1"/>
</dbReference>
<feature type="compositionally biased region" description="Basic and acidic residues" evidence="1">
    <location>
        <begin position="399"/>
        <end position="408"/>
    </location>
</feature>
<dbReference type="InterPro" id="IPR011990">
    <property type="entry name" value="TPR-like_helical_dom_sf"/>
</dbReference>
<dbReference type="RefSeq" id="XP_031027532.1">
    <property type="nucleotide sequence ID" value="XM_031166554.1"/>
</dbReference>
<dbReference type="EMBL" id="QEAO01000002">
    <property type="protein sequence ID" value="TPX37621.1"/>
    <property type="molecule type" value="Genomic_DNA"/>
</dbReference>
<dbReference type="GO" id="GO:0006893">
    <property type="term" value="P:Golgi to plasma membrane transport"/>
    <property type="evidence" value="ECO:0007669"/>
    <property type="project" value="TreeGrafter"/>
</dbReference>
<reference evidence="3 4" key="1">
    <citation type="journal article" date="2019" name="Sci. Rep.">
        <title>Comparative genomics of chytrid fungi reveal insights into the obligate biotrophic and pathogenic lifestyle of Synchytrium endobioticum.</title>
        <authorList>
            <person name="van de Vossenberg B.T.L.H."/>
            <person name="Warris S."/>
            <person name="Nguyen H.D.T."/>
            <person name="van Gent-Pelzer M.P.E."/>
            <person name="Joly D.L."/>
            <person name="van de Geest H.C."/>
            <person name="Bonants P.J.M."/>
            <person name="Smith D.S."/>
            <person name="Levesque C.A."/>
            <person name="van der Lee T.A.J."/>
        </authorList>
    </citation>
    <scope>NUCLEOTIDE SEQUENCE [LARGE SCALE GENOMIC DNA]</scope>
    <source>
        <strain evidence="3 4">JEL517</strain>
    </source>
</reference>